<feature type="region of interest" description="Disordered" evidence="13">
    <location>
        <begin position="375"/>
        <end position="394"/>
    </location>
</feature>
<protein>
    <recommendedName>
        <fullName evidence="10">Deoxyribonuclease-1-like 1</fullName>
    </recommendedName>
    <alternativeName>
        <fullName evidence="12">DNase X</fullName>
    </alternativeName>
    <alternativeName>
        <fullName evidence="11">Deoxyribonuclease I-like 1</fullName>
    </alternativeName>
</protein>
<keyword evidence="8" id="KW-1015">Disulfide bond</keyword>
<evidence type="ECO:0000313" key="17">
    <source>
        <dbReference type="Proteomes" id="UP000297703"/>
    </source>
</evidence>
<reference evidence="16 17" key="2">
    <citation type="submission" date="2019-04" db="EMBL/GenBank/DDBJ databases">
        <title>The genome sequence of big-headed turtle.</title>
        <authorList>
            <person name="Gong S."/>
        </authorList>
    </citation>
    <scope>NUCLEOTIDE SEQUENCE [LARGE SCALE GENOMIC DNA]</scope>
    <source>
        <strain evidence="16">DO16091913</strain>
        <tissue evidence="16">Muscle</tissue>
    </source>
</reference>
<evidence type="ECO:0000256" key="4">
    <source>
        <dbReference type="ARBA" id="ARBA00022729"/>
    </source>
</evidence>
<dbReference type="PANTHER" id="PTHR11371">
    <property type="entry name" value="DEOXYRIBONUCLEASE"/>
    <property type="match status" value="1"/>
</dbReference>
<dbReference type="GO" id="GO:0004812">
    <property type="term" value="F:aminoacyl-tRNA ligase activity"/>
    <property type="evidence" value="ECO:0007669"/>
    <property type="project" value="UniProtKB-KW"/>
</dbReference>
<evidence type="ECO:0000256" key="12">
    <source>
        <dbReference type="ARBA" id="ARBA00043073"/>
    </source>
</evidence>
<dbReference type="GO" id="GO:0005634">
    <property type="term" value="C:nucleus"/>
    <property type="evidence" value="ECO:0007669"/>
    <property type="project" value="TreeGrafter"/>
</dbReference>
<dbReference type="Proteomes" id="UP000297703">
    <property type="component" value="Unassembled WGS sequence"/>
</dbReference>
<feature type="chain" id="PRO_5020038516" description="Deoxyribonuclease-1-like 1" evidence="14">
    <location>
        <begin position="21"/>
        <end position="418"/>
    </location>
</feature>
<comment type="similarity">
    <text evidence="2">Belongs to the DNase I family.</text>
</comment>
<accession>A0A4D9DKN2</accession>
<evidence type="ECO:0000259" key="15">
    <source>
        <dbReference type="Pfam" id="PF03372"/>
    </source>
</evidence>
<dbReference type="SMART" id="SM00476">
    <property type="entry name" value="DNaseIc"/>
    <property type="match status" value="1"/>
</dbReference>
<feature type="signal peptide" evidence="14">
    <location>
        <begin position="1"/>
        <end position="20"/>
    </location>
</feature>
<keyword evidence="3" id="KW-0540">Nuclease</keyword>
<evidence type="ECO:0000256" key="7">
    <source>
        <dbReference type="ARBA" id="ARBA00022824"/>
    </source>
</evidence>
<feature type="domain" description="Endonuclease/exonuclease/phosphatase" evidence="15">
    <location>
        <begin position="265"/>
        <end position="405"/>
    </location>
</feature>
<dbReference type="InterPro" id="IPR016202">
    <property type="entry name" value="DNase_I"/>
</dbReference>
<evidence type="ECO:0000256" key="2">
    <source>
        <dbReference type="ARBA" id="ARBA00007359"/>
    </source>
</evidence>
<dbReference type="Gene3D" id="3.60.10.10">
    <property type="entry name" value="Endonuclease/exonuclease/phosphatase"/>
    <property type="match status" value="3"/>
</dbReference>
<keyword evidence="5" id="KW-0255">Endonuclease</keyword>
<keyword evidence="4 14" id="KW-0732">Signal</keyword>
<evidence type="ECO:0000256" key="6">
    <source>
        <dbReference type="ARBA" id="ARBA00022801"/>
    </source>
</evidence>
<proteinExistence type="inferred from homology"/>
<evidence type="ECO:0000256" key="14">
    <source>
        <dbReference type="SAM" id="SignalP"/>
    </source>
</evidence>
<keyword evidence="6" id="KW-0378">Hydrolase</keyword>
<dbReference type="GO" id="GO:0006308">
    <property type="term" value="P:DNA catabolic process"/>
    <property type="evidence" value="ECO:0007669"/>
    <property type="project" value="InterPro"/>
</dbReference>
<evidence type="ECO:0000256" key="1">
    <source>
        <dbReference type="ARBA" id="ARBA00004240"/>
    </source>
</evidence>
<feature type="domain" description="Endonuclease/exonuclease/phosphatase" evidence="15">
    <location>
        <begin position="25"/>
        <end position="226"/>
    </location>
</feature>
<dbReference type="Pfam" id="PF03372">
    <property type="entry name" value="Exo_endo_phos"/>
    <property type="match status" value="2"/>
</dbReference>
<keyword evidence="16" id="KW-0436">Ligase</keyword>
<evidence type="ECO:0000313" key="16">
    <source>
        <dbReference type="EMBL" id="TFJ96777.1"/>
    </source>
</evidence>
<keyword evidence="9" id="KW-0325">Glycoprotein</keyword>
<keyword evidence="16" id="KW-0030">Aminoacyl-tRNA synthetase</keyword>
<dbReference type="InterPro" id="IPR005135">
    <property type="entry name" value="Endo/exonuclease/phosphatase"/>
</dbReference>
<keyword evidence="7" id="KW-0256">Endoplasmic reticulum</keyword>
<evidence type="ECO:0000256" key="5">
    <source>
        <dbReference type="ARBA" id="ARBA00022759"/>
    </source>
</evidence>
<keyword evidence="17" id="KW-1185">Reference proteome</keyword>
<dbReference type="InterPro" id="IPR036691">
    <property type="entry name" value="Endo/exonu/phosph_ase_sf"/>
</dbReference>
<dbReference type="AlphaFoldDB" id="A0A4D9DKN2"/>
<reference evidence="16 17" key="1">
    <citation type="submission" date="2019-04" db="EMBL/GenBank/DDBJ databases">
        <title>Draft genome of the big-headed turtle Platysternon megacephalum.</title>
        <authorList>
            <person name="Gong S."/>
        </authorList>
    </citation>
    <scope>NUCLEOTIDE SEQUENCE [LARGE SCALE GENOMIC DNA]</scope>
    <source>
        <strain evidence="16">DO16091913</strain>
        <tissue evidence="16">Muscle</tissue>
    </source>
</reference>
<dbReference type="EMBL" id="QXTE01000590">
    <property type="protein sequence ID" value="TFJ96777.1"/>
    <property type="molecule type" value="Genomic_DNA"/>
</dbReference>
<dbReference type="GO" id="GO:0003677">
    <property type="term" value="F:DNA binding"/>
    <property type="evidence" value="ECO:0007669"/>
    <property type="project" value="TreeGrafter"/>
</dbReference>
<evidence type="ECO:0000256" key="8">
    <source>
        <dbReference type="ARBA" id="ARBA00023157"/>
    </source>
</evidence>
<gene>
    <name evidence="16" type="ORF">DR999_PMT21425</name>
</gene>
<dbReference type="SUPFAM" id="SSF56219">
    <property type="entry name" value="DNase I-like"/>
    <property type="match status" value="2"/>
</dbReference>
<dbReference type="GO" id="GO:0004530">
    <property type="term" value="F:deoxyribonuclease I activity"/>
    <property type="evidence" value="ECO:0007669"/>
    <property type="project" value="TreeGrafter"/>
</dbReference>
<dbReference type="OrthoDB" id="10061407at2759"/>
<sequence length="418" mass="45309">MGLPLRTLLLLLLLCPAGAPFRICAFNLQRFAGPKAAKAAVMDTLVKILSRCDIAVLQEVMDAKGQAVPALISALHRFAGPDSYTALGSPLLGAGNYQERYVFVYRSGRTQLLDSYVYLDENPARPDAFAREPFDIMFLGDFNADCGYVAKKRWGQIRLRREPSFRWLIGDAADTTVRNSTRCAYDRIVVHGERCLGLVVPGSAQPFDFPGTFGLTETEALEVSDHYPVEPRPCLAAAPRGPTMRPLALLLLGLRLAGAGFKICAFNAHGFGAAKSGDARVMGALVQILGRCDIAAVQEVRDAKGDAVQTLLGELNRYDPSHSYAQLGSRRLGRGTYKEQIVFVYRADLVTVTDWCQFGEAGDFARGPFAARFHAPSTGGSPPAPTPSTSSSPSPHFPLLLWDALWAPPPMAAPPWLG</sequence>
<dbReference type="GO" id="GO:0005783">
    <property type="term" value="C:endoplasmic reticulum"/>
    <property type="evidence" value="ECO:0007669"/>
    <property type="project" value="UniProtKB-SubCell"/>
</dbReference>
<comment type="subcellular location">
    <subcellularLocation>
        <location evidence="1">Endoplasmic reticulum</location>
    </subcellularLocation>
</comment>
<evidence type="ECO:0000256" key="9">
    <source>
        <dbReference type="ARBA" id="ARBA00023180"/>
    </source>
</evidence>
<evidence type="ECO:0000256" key="13">
    <source>
        <dbReference type="SAM" id="MobiDB-lite"/>
    </source>
</evidence>
<dbReference type="STRING" id="55544.A0A4D9DKN2"/>
<evidence type="ECO:0000256" key="11">
    <source>
        <dbReference type="ARBA" id="ARBA00042003"/>
    </source>
</evidence>
<organism evidence="16 17">
    <name type="scientific">Platysternon megacephalum</name>
    <name type="common">big-headed turtle</name>
    <dbReference type="NCBI Taxonomy" id="55544"/>
    <lineage>
        <taxon>Eukaryota</taxon>
        <taxon>Metazoa</taxon>
        <taxon>Chordata</taxon>
        <taxon>Craniata</taxon>
        <taxon>Vertebrata</taxon>
        <taxon>Euteleostomi</taxon>
        <taxon>Archelosauria</taxon>
        <taxon>Testudinata</taxon>
        <taxon>Testudines</taxon>
        <taxon>Cryptodira</taxon>
        <taxon>Durocryptodira</taxon>
        <taxon>Testudinoidea</taxon>
        <taxon>Platysternidae</taxon>
        <taxon>Platysternon</taxon>
    </lineage>
</organism>
<dbReference type="PRINTS" id="PR00130">
    <property type="entry name" value="DNASEI"/>
</dbReference>
<name>A0A4D9DKN2_9SAUR</name>
<dbReference type="PANTHER" id="PTHR11371:SF28">
    <property type="entry name" value="DEOXYRIBONUCLEASE-1-LIKE 1"/>
    <property type="match status" value="1"/>
</dbReference>
<comment type="caution">
    <text evidence="16">The sequence shown here is derived from an EMBL/GenBank/DDBJ whole genome shotgun (WGS) entry which is preliminary data.</text>
</comment>
<evidence type="ECO:0000256" key="3">
    <source>
        <dbReference type="ARBA" id="ARBA00022722"/>
    </source>
</evidence>
<evidence type="ECO:0000256" key="10">
    <source>
        <dbReference type="ARBA" id="ARBA00041152"/>
    </source>
</evidence>